<keyword evidence="1" id="KW-1133">Transmembrane helix</keyword>
<protein>
    <submittedName>
        <fullName evidence="2">Uncharacterized protein</fullName>
    </submittedName>
</protein>
<dbReference type="EMBL" id="KQ965772">
    <property type="protein sequence ID" value="KXS13946.1"/>
    <property type="molecule type" value="Genomic_DNA"/>
</dbReference>
<accession>A0A139AAW7</accession>
<keyword evidence="1" id="KW-0812">Transmembrane</keyword>
<reference evidence="2 3" key="1">
    <citation type="journal article" date="2015" name="Genome Biol. Evol.">
        <title>Phylogenomic analyses indicate that early fungi evolved digesting cell walls of algal ancestors of land plants.</title>
        <authorList>
            <person name="Chang Y."/>
            <person name="Wang S."/>
            <person name="Sekimoto S."/>
            <person name="Aerts A.L."/>
            <person name="Choi C."/>
            <person name="Clum A."/>
            <person name="LaButti K.M."/>
            <person name="Lindquist E.A."/>
            <person name="Yee Ngan C."/>
            <person name="Ohm R.A."/>
            <person name="Salamov A.A."/>
            <person name="Grigoriev I.V."/>
            <person name="Spatafora J.W."/>
            <person name="Berbee M.L."/>
        </authorList>
    </citation>
    <scope>NUCLEOTIDE SEQUENCE [LARGE SCALE GENOMIC DNA]</scope>
    <source>
        <strain evidence="2 3">JEL478</strain>
    </source>
</reference>
<dbReference type="Proteomes" id="UP000070544">
    <property type="component" value="Unassembled WGS sequence"/>
</dbReference>
<name>A0A139AAW7_GONPJ</name>
<dbReference type="OrthoDB" id="2166235at2759"/>
<dbReference type="GO" id="GO:0015986">
    <property type="term" value="P:proton motive force-driven ATP synthesis"/>
    <property type="evidence" value="ECO:0007669"/>
    <property type="project" value="InterPro"/>
</dbReference>
<dbReference type="Pfam" id="PF10791">
    <property type="entry name" value="F1F0-ATPsyn_F"/>
    <property type="match status" value="1"/>
</dbReference>
<dbReference type="AlphaFoldDB" id="A0A139AAW7"/>
<keyword evidence="1" id="KW-0472">Membrane</keyword>
<organism evidence="2 3">
    <name type="scientific">Gonapodya prolifera (strain JEL478)</name>
    <name type="common">Monoblepharis prolifera</name>
    <dbReference type="NCBI Taxonomy" id="1344416"/>
    <lineage>
        <taxon>Eukaryota</taxon>
        <taxon>Fungi</taxon>
        <taxon>Fungi incertae sedis</taxon>
        <taxon>Chytridiomycota</taxon>
        <taxon>Chytridiomycota incertae sedis</taxon>
        <taxon>Monoblepharidomycetes</taxon>
        <taxon>Monoblepharidales</taxon>
        <taxon>Gonapodyaceae</taxon>
        <taxon>Gonapodya</taxon>
    </lineage>
</organism>
<evidence type="ECO:0000313" key="2">
    <source>
        <dbReference type="EMBL" id="KXS13946.1"/>
    </source>
</evidence>
<evidence type="ECO:0000313" key="3">
    <source>
        <dbReference type="Proteomes" id="UP000070544"/>
    </source>
</evidence>
<proteinExistence type="predicted"/>
<keyword evidence="3" id="KW-1185">Reference proteome</keyword>
<dbReference type="InterPro" id="IPR019727">
    <property type="entry name" value="ATP_synth_F0_fsu_mt_fun"/>
</dbReference>
<sequence>MKDFYTRVAKGPAPPLPPTRNLIELYVRKYMTRGQESGVPLLHLLLLIIPTGYIIKSGYSGHIHPNREFH</sequence>
<evidence type="ECO:0000256" key="1">
    <source>
        <dbReference type="SAM" id="Phobius"/>
    </source>
</evidence>
<feature type="transmembrane region" description="Helical" evidence="1">
    <location>
        <begin position="38"/>
        <end position="55"/>
    </location>
</feature>
<gene>
    <name evidence="2" type="ORF">M427DRAFT_57958</name>
</gene>